<dbReference type="Proteomes" id="UP000095200">
    <property type="component" value="Unassembled WGS sequence"/>
</dbReference>
<evidence type="ECO:0008006" key="3">
    <source>
        <dbReference type="Google" id="ProtNLM"/>
    </source>
</evidence>
<dbReference type="AlphaFoldDB" id="A0A194AFY5"/>
<accession>A0A194AFY5</accession>
<dbReference type="EMBL" id="BDFE01000009">
    <property type="protein sequence ID" value="GAU08243.1"/>
    <property type="molecule type" value="Genomic_DNA"/>
</dbReference>
<gene>
    <name evidence="1" type="ORF">DPF_0946</name>
</gene>
<comment type="caution">
    <text evidence="1">The sequence shown here is derived from an EMBL/GenBank/DDBJ whole genome shotgun (WGS) entry which is preliminary data.</text>
</comment>
<reference evidence="2" key="1">
    <citation type="submission" date="2016-06" db="EMBL/GenBank/DDBJ databases">
        <title>Draft genome sequence of Desulfoplanes formicivorans strain Pf12B.</title>
        <authorList>
            <person name="Watanabe M."/>
            <person name="Kojima H."/>
            <person name="Fukui M."/>
        </authorList>
    </citation>
    <scope>NUCLEOTIDE SEQUENCE [LARGE SCALE GENOMIC DNA]</scope>
    <source>
        <strain evidence="2">Pf12B</strain>
    </source>
</reference>
<sequence length="237" mass="26664">MVPFIPASQLKSRYNVLGHFYSLAFSSGRTVDCRSVLEIVAKRDVPQDVSGLSETCPDAVCIMMNPGSSRPLVKVDTVIPASRPHDIMHASLVPTHPDITQYQVMRLMHYLSWQHVRVVNLSDLRDPKSGKFVERFTVLEAEEQSEIHCVFSGERKKELARRLGPQERVPVICAWGVSSELDPLIGRCMQQIAGRRVLGLLKQGTVDKYFHPLPTLQRAKEAWVSDMVALCRQGSEQ</sequence>
<keyword evidence="2" id="KW-1185">Reference proteome</keyword>
<proteinExistence type="predicted"/>
<evidence type="ECO:0000313" key="1">
    <source>
        <dbReference type="EMBL" id="GAU08243.1"/>
    </source>
</evidence>
<name>A0A194AFY5_9BACT</name>
<evidence type="ECO:0000313" key="2">
    <source>
        <dbReference type="Proteomes" id="UP000095200"/>
    </source>
</evidence>
<dbReference type="OrthoDB" id="8478178at2"/>
<dbReference type="RefSeq" id="WP_069857717.1">
    <property type="nucleotide sequence ID" value="NZ_BDFE01000009.1"/>
</dbReference>
<organism evidence="1 2">
    <name type="scientific">Desulfoplanes formicivorans</name>
    <dbReference type="NCBI Taxonomy" id="1592317"/>
    <lineage>
        <taxon>Bacteria</taxon>
        <taxon>Pseudomonadati</taxon>
        <taxon>Thermodesulfobacteriota</taxon>
        <taxon>Desulfovibrionia</taxon>
        <taxon>Desulfovibrionales</taxon>
        <taxon>Desulfoplanaceae</taxon>
        <taxon>Desulfoplanes</taxon>
    </lineage>
</organism>
<protein>
    <recommendedName>
        <fullName evidence="3">DUF1643 domain-containing protein</fullName>
    </recommendedName>
</protein>
<dbReference type="STRING" id="1592317.DPF_0946"/>